<protein>
    <submittedName>
        <fullName evidence="1">Uncharacterized protein</fullName>
    </submittedName>
</protein>
<dbReference type="KEGG" id="samy:DB32_006944"/>
<proteinExistence type="predicted"/>
<dbReference type="Gene3D" id="2.120.10.30">
    <property type="entry name" value="TolB, C-terminal domain"/>
    <property type="match status" value="1"/>
</dbReference>
<sequence length="295" mass="30285">MLPLALVASACGGDGDGGTPAPTPSADAELDAYCAVAQRGDLATWVGDVLTLCASSGEDEVACSSGLSAATGAVTQIDLELAPLRVLPASGGRLVALLADERLVVLGPDRAIERELAAWASDPWVSDDGDHVMWVGLPDGVDAWDFGVPTVLATQSLDASARTVLVDDETASTPRPIPGSRDVLFVSTSTGLASFWRVTPGSQPVQLTNVGRDEVGPGFVPVADRQLAWSEGALFYGVDEEDGSTRIWRFDPATRDATEVGPGAWPRTASDGSVLALQPSGGAACAARYPAGGTP</sequence>
<accession>A0A0F6YLR7</accession>
<dbReference type="STRING" id="927083.DB32_006944"/>
<organism evidence="1 2">
    <name type="scientific">Sandaracinus amylolyticus</name>
    <dbReference type="NCBI Taxonomy" id="927083"/>
    <lineage>
        <taxon>Bacteria</taxon>
        <taxon>Pseudomonadati</taxon>
        <taxon>Myxococcota</taxon>
        <taxon>Polyangia</taxon>
        <taxon>Polyangiales</taxon>
        <taxon>Sandaracinaceae</taxon>
        <taxon>Sandaracinus</taxon>
    </lineage>
</organism>
<dbReference type="SUPFAM" id="SSF82171">
    <property type="entry name" value="DPP6 N-terminal domain-like"/>
    <property type="match status" value="1"/>
</dbReference>
<dbReference type="EMBL" id="CP011125">
    <property type="protein sequence ID" value="AKF09795.1"/>
    <property type="molecule type" value="Genomic_DNA"/>
</dbReference>
<dbReference type="AlphaFoldDB" id="A0A0F6YLR7"/>
<dbReference type="InterPro" id="IPR011042">
    <property type="entry name" value="6-blade_b-propeller_TolB-like"/>
</dbReference>
<evidence type="ECO:0000313" key="1">
    <source>
        <dbReference type="EMBL" id="AKF09795.1"/>
    </source>
</evidence>
<evidence type="ECO:0000313" key="2">
    <source>
        <dbReference type="Proteomes" id="UP000034883"/>
    </source>
</evidence>
<dbReference type="Proteomes" id="UP000034883">
    <property type="component" value="Chromosome"/>
</dbReference>
<name>A0A0F6YLR7_9BACT</name>
<reference evidence="1 2" key="1">
    <citation type="submission" date="2015-03" db="EMBL/GenBank/DDBJ databases">
        <title>Genome assembly of Sandaracinus amylolyticus DSM 53668.</title>
        <authorList>
            <person name="Sharma G."/>
            <person name="Subramanian S."/>
        </authorList>
    </citation>
    <scope>NUCLEOTIDE SEQUENCE [LARGE SCALE GENOMIC DNA]</scope>
    <source>
        <strain evidence="1 2">DSM 53668</strain>
    </source>
</reference>
<keyword evidence="2" id="KW-1185">Reference proteome</keyword>
<gene>
    <name evidence="1" type="ORF">DB32_006944</name>
</gene>